<feature type="transmembrane region" description="Helical" evidence="1">
    <location>
        <begin position="24"/>
        <end position="45"/>
    </location>
</feature>
<organism evidence="2 3">
    <name type="scientific">Enteractinococcus coprophilus</name>
    <dbReference type="NCBI Taxonomy" id="1027633"/>
    <lineage>
        <taxon>Bacteria</taxon>
        <taxon>Bacillati</taxon>
        <taxon>Actinomycetota</taxon>
        <taxon>Actinomycetes</taxon>
        <taxon>Micrococcales</taxon>
        <taxon>Micrococcaceae</taxon>
    </lineage>
</organism>
<keyword evidence="3" id="KW-1185">Reference proteome</keyword>
<dbReference type="Proteomes" id="UP000319746">
    <property type="component" value="Unassembled WGS sequence"/>
</dbReference>
<keyword evidence="1" id="KW-0472">Membrane</keyword>
<reference evidence="2 3" key="1">
    <citation type="submission" date="2019-06" db="EMBL/GenBank/DDBJ databases">
        <title>Sequencing the genomes of 1000 actinobacteria strains.</title>
        <authorList>
            <person name="Klenk H.-P."/>
        </authorList>
    </citation>
    <scope>NUCLEOTIDE SEQUENCE [LARGE SCALE GENOMIC DNA]</scope>
    <source>
        <strain evidence="2 3">DSM 24083</strain>
    </source>
</reference>
<accession>A0A542ZXY6</accession>
<evidence type="ECO:0000313" key="2">
    <source>
        <dbReference type="EMBL" id="TQL65179.1"/>
    </source>
</evidence>
<dbReference type="RefSeq" id="WP_141868524.1">
    <property type="nucleotide sequence ID" value="NZ_BAABAN010000003.1"/>
</dbReference>
<dbReference type="AlphaFoldDB" id="A0A542ZXY6"/>
<name>A0A542ZXY6_9MICC</name>
<comment type="caution">
    <text evidence="2">The sequence shown here is derived from an EMBL/GenBank/DDBJ whole genome shotgun (WGS) entry which is preliminary data.</text>
</comment>
<feature type="transmembrane region" description="Helical" evidence="1">
    <location>
        <begin position="52"/>
        <end position="77"/>
    </location>
</feature>
<keyword evidence="1" id="KW-0812">Transmembrane</keyword>
<gene>
    <name evidence="2" type="ORF">FB556_2696</name>
</gene>
<proteinExistence type="predicted"/>
<sequence length="86" mass="9148">MQQVVSAIQTELPAVPVGTDWKQALPIVIVTLIVALVGGGIIHGLTRNRSCLLRLIAVVVFILLVVVGLLSALVVAYDLFDGGMLW</sequence>
<dbReference type="EMBL" id="VFOU01000006">
    <property type="protein sequence ID" value="TQL65179.1"/>
    <property type="molecule type" value="Genomic_DNA"/>
</dbReference>
<keyword evidence="1" id="KW-1133">Transmembrane helix</keyword>
<evidence type="ECO:0000313" key="3">
    <source>
        <dbReference type="Proteomes" id="UP000319746"/>
    </source>
</evidence>
<protein>
    <submittedName>
        <fullName evidence="2">Uncharacterized protein</fullName>
    </submittedName>
</protein>
<evidence type="ECO:0000256" key="1">
    <source>
        <dbReference type="SAM" id="Phobius"/>
    </source>
</evidence>